<dbReference type="GO" id="GO:0005524">
    <property type="term" value="F:ATP binding"/>
    <property type="evidence" value="ECO:0007669"/>
    <property type="project" value="UniProtKB-UniRule"/>
</dbReference>
<reference evidence="4" key="1">
    <citation type="submission" date="2021-06" db="EMBL/GenBank/DDBJ databases">
        <authorList>
            <person name="Kallberg Y."/>
            <person name="Tangrot J."/>
            <person name="Rosling A."/>
        </authorList>
    </citation>
    <scope>NUCLEOTIDE SEQUENCE</scope>
    <source>
        <strain evidence="4">AZ414A</strain>
    </source>
</reference>
<dbReference type="GO" id="GO:0005886">
    <property type="term" value="C:plasma membrane"/>
    <property type="evidence" value="ECO:0007669"/>
    <property type="project" value="TreeGrafter"/>
</dbReference>
<dbReference type="SUPFAM" id="SSF56112">
    <property type="entry name" value="Protein kinase-like (PK-like)"/>
    <property type="match status" value="2"/>
</dbReference>
<dbReference type="InterPro" id="IPR017441">
    <property type="entry name" value="Protein_kinase_ATP_BS"/>
</dbReference>
<dbReference type="InterPro" id="IPR000719">
    <property type="entry name" value="Prot_kinase_dom"/>
</dbReference>
<organism evidence="4 5">
    <name type="scientific">Diversispora eburnea</name>
    <dbReference type="NCBI Taxonomy" id="1213867"/>
    <lineage>
        <taxon>Eukaryota</taxon>
        <taxon>Fungi</taxon>
        <taxon>Fungi incertae sedis</taxon>
        <taxon>Mucoromycota</taxon>
        <taxon>Glomeromycotina</taxon>
        <taxon>Glomeromycetes</taxon>
        <taxon>Diversisporales</taxon>
        <taxon>Diversisporaceae</taxon>
        <taxon>Diversispora</taxon>
    </lineage>
</organism>
<evidence type="ECO:0000313" key="4">
    <source>
        <dbReference type="EMBL" id="CAG8471808.1"/>
    </source>
</evidence>
<dbReference type="Pfam" id="PF07714">
    <property type="entry name" value="PK_Tyr_Ser-Thr"/>
    <property type="match status" value="2"/>
</dbReference>
<dbReference type="InterPro" id="IPR011009">
    <property type="entry name" value="Kinase-like_dom_sf"/>
</dbReference>
<protein>
    <submittedName>
        <fullName evidence="4">5911_t:CDS:1</fullName>
    </submittedName>
</protein>
<evidence type="ECO:0000256" key="1">
    <source>
        <dbReference type="ARBA" id="ARBA00004167"/>
    </source>
</evidence>
<dbReference type="PROSITE" id="PS50011">
    <property type="entry name" value="PROTEIN_KINASE_DOM"/>
    <property type="match status" value="1"/>
</dbReference>
<comment type="subcellular location">
    <subcellularLocation>
        <location evidence="1">Membrane</location>
        <topology evidence="1">Single-pass membrane protein</topology>
    </subcellularLocation>
</comment>
<comment type="caution">
    <text evidence="4">The sequence shown here is derived from an EMBL/GenBank/DDBJ whole genome shotgun (WGS) entry which is preliminary data.</text>
</comment>
<dbReference type="Gene3D" id="3.30.200.20">
    <property type="entry name" value="Phosphorylase Kinase, domain 1"/>
    <property type="match status" value="1"/>
</dbReference>
<dbReference type="PROSITE" id="PS00107">
    <property type="entry name" value="PROTEIN_KINASE_ATP"/>
    <property type="match status" value="1"/>
</dbReference>
<keyword evidence="2" id="KW-0067">ATP-binding</keyword>
<feature type="binding site" evidence="2">
    <location>
        <position position="353"/>
    </location>
    <ligand>
        <name>ATP</name>
        <dbReference type="ChEBI" id="CHEBI:30616"/>
    </ligand>
</feature>
<dbReference type="GO" id="GO:0004714">
    <property type="term" value="F:transmembrane receptor protein tyrosine kinase activity"/>
    <property type="evidence" value="ECO:0007669"/>
    <property type="project" value="TreeGrafter"/>
</dbReference>
<sequence>MSLSCSRKDSFKSALKSRLIKEFNYNTFENITEIAKGGFGSVYRANSTSLGKHVALKSLHENENGESFYKQFVGELTNIVAVHYHDNIINFHGISIDPSTEKYYLVLQYAKDGNLRTYLRNNFKSLNWEIKIKMAKDITSGLLCIHKENIVHKDLHSKNILVHEGRLLITDLGLSQPLDTNSNSMTEIFKLVISGKREAHINGTPKNYIKIYSSAWGFDPNQRPTIENISDSLENIKLEDIYYDSNDIQGVQLETNINIHSQDSANVFSRDSISFTSSFTTGSSIPLYTSLSTSLSTTLNSSGYDDVRIGNQIMKYNYNDFKNLKNIGKGTFGMIYSATLMNRKNEKRIVALKSIVVDTMELFVNELNTKNTIEYLDPMLPRERRKTKASDIYNIGILLWEISSGKNSYESKFWDEPNLITYVSQGNREDPIIGIPQDYINIYQDCWNQDPNHRPNIEKVVQDLKYVVLLPKKQFKLRCEGK</sequence>
<keyword evidence="5" id="KW-1185">Reference proteome</keyword>
<keyword evidence="2" id="KW-0547">Nucleotide-binding</keyword>
<gene>
    <name evidence="4" type="ORF">DEBURN_LOCUS3196</name>
</gene>
<accession>A0A9N8W1I3</accession>
<dbReference type="PANTHER" id="PTHR24416:SF611">
    <property type="entry name" value="TYROSINE-PROTEIN KINASE TRANSMEMBRANE RECEPTOR ROR"/>
    <property type="match status" value="1"/>
</dbReference>
<dbReference type="PANTHER" id="PTHR24416">
    <property type="entry name" value="TYROSINE-PROTEIN KINASE RECEPTOR"/>
    <property type="match status" value="1"/>
</dbReference>
<feature type="domain" description="Protein kinase" evidence="3">
    <location>
        <begin position="28"/>
        <end position="467"/>
    </location>
</feature>
<dbReference type="EMBL" id="CAJVPK010000196">
    <property type="protein sequence ID" value="CAG8471808.1"/>
    <property type="molecule type" value="Genomic_DNA"/>
</dbReference>
<proteinExistence type="predicted"/>
<evidence type="ECO:0000256" key="2">
    <source>
        <dbReference type="PROSITE-ProRule" id="PRU10141"/>
    </source>
</evidence>
<dbReference type="InterPro" id="IPR001245">
    <property type="entry name" value="Ser-Thr/Tyr_kinase_cat_dom"/>
</dbReference>
<name>A0A9N8W1I3_9GLOM</name>
<dbReference type="Gene3D" id="1.10.510.10">
    <property type="entry name" value="Transferase(Phosphotransferase) domain 1"/>
    <property type="match status" value="2"/>
</dbReference>
<evidence type="ECO:0000313" key="5">
    <source>
        <dbReference type="Proteomes" id="UP000789706"/>
    </source>
</evidence>
<dbReference type="GO" id="GO:0007169">
    <property type="term" value="P:cell surface receptor protein tyrosine kinase signaling pathway"/>
    <property type="evidence" value="ECO:0007669"/>
    <property type="project" value="TreeGrafter"/>
</dbReference>
<dbReference type="AlphaFoldDB" id="A0A9N8W1I3"/>
<dbReference type="Proteomes" id="UP000789706">
    <property type="component" value="Unassembled WGS sequence"/>
</dbReference>
<dbReference type="OrthoDB" id="122279at2759"/>
<dbReference type="GO" id="GO:0043235">
    <property type="term" value="C:receptor complex"/>
    <property type="evidence" value="ECO:0007669"/>
    <property type="project" value="TreeGrafter"/>
</dbReference>
<evidence type="ECO:0000259" key="3">
    <source>
        <dbReference type="PROSITE" id="PS50011"/>
    </source>
</evidence>
<feature type="non-terminal residue" evidence="4">
    <location>
        <position position="482"/>
    </location>
</feature>
<dbReference type="InterPro" id="IPR050122">
    <property type="entry name" value="RTK"/>
</dbReference>